<gene>
    <name evidence="1" type="ORF">SAMN05421852_10348</name>
</gene>
<evidence type="ECO:0000313" key="1">
    <source>
        <dbReference type="EMBL" id="SFI95735.1"/>
    </source>
</evidence>
<protein>
    <submittedName>
        <fullName evidence="1">Uncharacterized protein</fullName>
    </submittedName>
</protein>
<sequence>MQITELTPKQGVSFFMHGVLRPYEKRRNKIVGKPWIHMEEYVVLFQQKLEKEA</sequence>
<evidence type="ECO:0000313" key="2">
    <source>
        <dbReference type="Proteomes" id="UP000199545"/>
    </source>
</evidence>
<dbReference type="EMBL" id="FORR01000003">
    <property type="protein sequence ID" value="SFI95735.1"/>
    <property type="molecule type" value="Genomic_DNA"/>
</dbReference>
<name>A0A1I3MG90_9BACL</name>
<dbReference type="AlphaFoldDB" id="A0A1I3MG90"/>
<keyword evidence="2" id="KW-1185">Reference proteome</keyword>
<organism evidence="1 2">
    <name type="scientific">Thermoflavimicrobium dichotomicum</name>
    <dbReference type="NCBI Taxonomy" id="46223"/>
    <lineage>
        <taxon>Bacteria</taxon>
        <taxon>Bacillati</taxon>
        <taxon>Bacillota</taxon>
        <taxon>Bacilli</taxon>
        <taxon>Bacillales</taxon>
        <taxon>Thermoactinomycetaceae</taxon>
        <taxon>Thermoflavimicrobium</taxon>
    </lineage>
</organism>
<accession>A0A1I3MG90</accession>
<dbReference type="Proteomes" id="UP000199545">
    <property type="component" value="Unassembled WGS sequence"/>
</dbReference>
<reference evidence="1 2" key="1">
    <citation type="submission" date="2016-10" db="EMBL/GenBank/DDBJ databases">
        <authorList>
            <person name="de Groot N.N."/>
        </authorList>
    </citation>
    <scope>NUCLEOTIDE SEQUENCE [LARGE SCALE GENOMIC DNA]</scope>
    <source>
        <strain evidence="1 2">DSM 44778</strain>
    </source>
</reference>
<dbReference type="STRING" id="46223.SAMN05421852_10348"/>
<proteinExistence type="predicted"/>